<organism evidence="3 4">
    <name type="scientific">Lentinula raphanica</name>
    <dbReference type="NCBI Taxonomy" id="153919"/>
    <lineage>
        <taxon>Eukaryota</taxon>
        <taxon>Fungi</taxon>
        <taxon>Dikarya</taxon>
        <taxon>Basidiomycota</taxon>
        <taxon>Agaricomycotina</taxon>
        <taxon>Agaricomycetes</taxon>
        <taxon>Agaricomycetidae</taxon>
        <taxon>Agaricales</taxon>
        <taxon>Marasmiineae</taxon>
        <taxon>Omphalotaceae</taxon>
        <taxon>Lentinula</taxon>
    </lineage>
</organism>
<evidence type="ECO:0000313" key="4">
    <source>
        <dbReference type="Proteomes" id="UP001163846"/>
    </source>
</evidence>
<evidence type="ECO:0000313" key="3">
    <source>
        <dbReference type="EMBL" id="KAJ3842510.1"/>
    </source>
</evidence>
<feature type="compositionally biased region" description="Polar residues" evidence="1">
    <location>
        <begin position="410"/>
        <end position="421"/>
    </location>
</feature>
<dbReference type="Proteomes" id="UP001163846">
    <property type="component" value="Unassembled WGS sequence"/>
</dbReference>
<feature type="chain" id="PRO_5041405519" evidence="2">
    <location>
        <begin position="21"/>
        <end position="430"/>
    </location>
</feature>
<accession>A0AA38PGG4</accession>
<feature type="region of interest" description="Disordered" evidence="1">
    <location>
        <begin position="410"/>
        <end position="430"/>
    </location>
</feature>
<keyword evidence="2" id="KW-0732">Signal</keyword>
<evidence type="ECO:0000256" key="2">
    <source>
        <dbReference type="SAM" id="SignalP"/>
    </source>
</evidence>
<name>A0AA38PGG4_9AGAR</name>
<evidence type="ECO:0000256" key="1">
    <source>
        <dbReference type="SAM" id="MobiDB-lite"/>
    </source>
</evidence>
<feature type="signal peptide" evidence="2">
    <location>
        <begin position="1"/>
        <end position="20"/>
    </location>
</feature>
<dbReference type="EMBL" id="MU806003">
    <property type="protein sequence ID" value="KAJ3842510.1"/>
    <property type="molecule type" value="Genomic_DNA"/>
</dbReference>
<protein>
    <submittedName>
        <fullName evidence="3">Uncharacterized protein</fullName>
    </submittedName>
</protein>
<keyword evidence="4" id="KW-1185">Reference proteome</keyword>
<proteinExistence type="predicted"/>
<feature type="region of interest" description="Disordered" evidence="1">
    <location>
        <begin position="26"/>
        <end position="65"/>
    </location>
</feature>
<gene>
    <name evidence="3" type="ORF">F5878DRAFT_607452</name>
</gene>
<reference evidence="3" key="1">
    <citation type="submission" date="2022-08" db="EMBL/GenBank/DDBJ databases">
        <authorList>
            <consortium name="DOE Joint Genome Institute"/>
            <person name="Min B."/>
            <person name="Riley R."/>
            <person name="Sierra-Patev S."/>
            <person name="Naranjo-Ortiz M."/>
            <person name="Looney B."/>
            <person name="Konkel Z."/>
            <person name="Slot J.C."/>
            <person name="Sakamoto Y."/>
            <person name="Steenwyk J.L."/>
            <person name="Rokas A."/>
            <person name="Carro J."/>
            <person name="Camarero S."/>
            <person name="Ferreira P."/>
            <person name="Molpeceres G."/>
            <person name="Ruiz-Duenas F.J."/>
            <person name="Serrano A."/>
            <person name="Henrissat B."/>
            <person name="Drula E."/>
            <person name="Hughes K.W."/>
            <person name="Mata J.L."/>
            <person name="Ishikawa N.K."/>
            <person name="Vargas-Isla R."/>
            <person name="Ushijima S."/>
            <person name="Smith C.A."/>
            <person name="Ahrendt S."/>
            <person name="Andreopoulos W."/>
            <person name="He G."/>
            <person name="Labutti K."/>
            <person name="Lipzen A."/>
            <person name="Ng V."/>
            <person name="Sandor L."/>
            <person name="Barry K."/>
            <person name="Martinez A.T."/>
            <person name="Xiao Y."/>
            <person name="Gibbons J.G."/>
            <person name="Terashima K."/>
            <person name="Hibbett D.S."/>
            <person name="Grigoriev I.V."/>
        </authorList>
    </citation>
    <scope>NUCLEOTIDE SEQUENCE</scope>
    <source>
        <strain evidence="3">TFB9207</strain>
    </source>
</reference>
<comment type="caution">
    <text evidence="3">The sequence shown here is derived from an EMBL/GenBank/DDBJ whole genome shotgun (WGS) entry which is preliminary data.</text>
</comment>
<dbReference type="AlphaFoldDB" id="A0AA38PGG4"/>
<sequence length="430" mass="48536">MQLLRPFLFIGILLFAKTSAMPISSGSQALTSQHRDAGAGPSASHHPDRSAAYAPPHPMRRTPFPVEGSIKVECTARYHPPSGSKKRGPNREQMLTAIQTVWSPSFWFEAAKFSQPLPSPDQYLSGEFDHQLFPYPEEEYLQVVVHAAGMTLHVILFEGDALDKGYGVIFDPVKAYFHFGEGRYWFDDSKNPEKIPFPATPAWKFWEFKEDGGLDSQRDEDVGAIRSGYGGNRLVAVITPPGFRTLFPAGKDGEVECFWRYYPPGGKSSQKKAPDEEKILTALRTVWSPKFWFNTGGDRVKSFEPLLSPDSYLSMEFDKDYLLVVATHAGMTLHVIVFEGGMLDRGYVHFEPDKMALIQFGEDRYWPPGKSKMFFPPLQSQKVSTDKDGVVHIDFQRDRNDCLAVRLRPWTQNPSGSSQWFRSHPKKGSS</sequence>